<protein>
    <submittedName>
        <fullName evidence="1">Uncharacterized protein</fullName>
    </submittedName>
</protein>
<feature type="non-terminal residue" evidence="1">
    <location>
        <position position="67"/>
    </location>
</feature>
<dbReference type="AlphaFoldDB" id="A0A0F9E0S3"/>
<comment type="caution">
    <text evidence="1">The sequence shown here is derived from an EMBL/GenBank/DDBJ whole genome shotgun (WGS) entry which is preliminary data.</text>
</comment>
<reference evidence="1" key="1">
    <citation type="journal article" date="2015" name="Nature">
        <title>Complex archaea that bridge the gap between prokaryotes and eukaryotes.</title>
        <authorList>
            <person name="Spang A."/>
            <person name="Saw J.H."/>
            <person name="Jorgensen S.L."/>
            <person name="Zaremba-Niedzwiedzka K."/>
            <person name="Martijn J."/>
            <person name="Lind A.E."/>
            <person name="van Eijk R."/>
            <person name="Schleper C."/>
            <person name="Guy L."/>
            <person name="Ettema T.J."/>
        </authorList>
    </citation>
    <scope>NUCLEOTIDE SEQUENCE</scope>
</reference>
<gene>
    <name evidence="1" type="ORF">LCGC14_2133400</name>
</gene>
<evidence type="ECO:0000313" key="1">
    <source>
        <dbReference type="EMBL" id="KKL67599.1"/>
    </source>
</evidence>
<name>A0A0F9E0S3_9ZZZZ</name>
<dbReference type="EMBL" id="LAZR01026808">
    <property type="protein sequence ID" value="KKL67599.1"/>
    <property type="molecule type" value="Genomic_DNA"/>
</dbReference>
<organism evidence="1">
    <name type="scientific">marine sediment metagenome</name>
    <dbReference type="NCBI Taxonomy" id="412755"/>
    <lineage>
        <taxon>unclassified sequences</taxon>
        <taxon>metagenomes</taxon>
        <taxon>ecological metagenomes</taxon>
    </lineage>
</organism>
<proteinExistence type="predicted"/>
<sequence length="67" mass="7206">MPYMTAFSSMTIDVLKAVTMTKQDTIYRKLSELAVGSALNSGGFGRLPDNLVGGIVGVSDYGDRYPE</sequence>
<accession>A0A0F9E0S3</accession>